<organism evidence="3 4">
    <name type="scientific">Tetrapyrgos nigripes</name>
    <dbReference type="NCBI Taxonomy" id="182062"/>
    <lineage>
        <taxon>Eukaryota</taxon>
        <taxon>Fungi</taxon>
        <taxon>Dikarya</taxon>
        <taxon>Basidiomycota</taxon>
        <taxon>Agaricomycotina</taxon>
        <taxon>Agaricomycetes</taxon>
        <taxon>Agaricomycetidae</taxon>
        <taxon>Agaricales</taxon>
        <taxon>Marasmiineae</taxon>
        <taxon>Marasmiaceae</taxon>
        <taxon>Tetrapyrgos</taxon>
    </lineage>
</organism>
<name>A0A8H5C3L6_9AGAR</name>
<comment type="caution">
    <text evidence="3">The sequence shown here is derived from an EMBL/GenBank/DDBJ whole genome shotgun (WGS) entry which is preliminary data.</text>
</comment>
<proteinExistence type="predicted"/>
<sequence length="326" mass="37053">MDSWKRLVKQVVRTTTPRINIIDILDETRPGRPLPNLPPELWIMILRYACLPPEPRTRSAAGEDQSFLDTPSYYLPSSHPHYTPSSSLPPPSPLSRISSNTSNNNTSSNTDYPYPTSASLNPHRTSPAHHLYRTLMDQKRSFALVSKLWSAYSQPALYEWVWLSNKRQAKALALTILCQSVYTHYRLQVAGCGRPMTPLLRLRLQFSRLGPRCPSSPVRYLPVFRHPVTHPSIQRLLRSIFHLPSLVLFTVLFRSVPISVPFVLGPPSHFVFASFRIAVVVVVLDVGWVMSLLLILRGSRLNLAAAAYRILQTLYHVPSTMELWKL</sequence>
<dbReference type="EMBL" id="JAACJM010000262">
    <property type="protein sequence ID" value="KAF5334338.1"/>
    <property type="molecule type" value="Genomic_DNA"/>
</dbReference>
<evidence type="ECO:0000256" key="2">
    <source>
        <dbReference type="SAM" id="Phobius"/>
    </source>
</evidence>
<protein>
    <submittedName>
        <fullName evidence="3">Uncharacterized protein</fullName>
    </submittedName>
</protein>
<feature type="transmembrane region" description="Helical" evidence="2">
    <location>
        <begin position="270"/>
        <end position="296"/>
    </location>
</feature>
<keyword evidence="4" id="KW-1185">Reference proteome</keyword>
<keyword evidence="2" id="KW-0812">Transmembrane</keyword>
<reference evidence="3 4" key="1">
    <citation type="journal article" date="2020" name="ISME J.">
        <title>Uncovering the hidden diversity of litter-decomposition mechanisms in mushroom-forming fungi.</title>
        <authorList>
            <person name="Floudas D."/>
            <person name="Bentzer J."/>
            <person name="Ahren D."/>
            <person name="Johansson T."/>
            <person name="Persson P."/>
            <person name="Tunlid A."/>
        </authorList>
    </citation>
    <scope>NUCLEOTIDE SEQUENCE [LARGE SCALE GENOMIC DNA]</scope>
    <source>
        <strain evidence="3 4">CBS 291.85</strain>
    </source>
</reference>
<feature type="compositionally biased region" description="Low complexity" evidence="1">
    <location>
        <begin position="94"/>
        <end position="110"/>
    </location>
</feature>
<evidence type="ECO:0000313" key="4">
    <source>
        <dbReference type="Proteomes" id="UP000559256"/>
    </source>
</evidence>
<evidence type="ECO:0000313" key="3">
    <source>
        <dbReference type="EMBL" id="KAF5334338.1"/>
    </source>
</evidence>
<dbReference type="Proteomes" id="UP000559256">
    <property type="component" value="Unassembled WGS sequence"/>
</dbReference>
<feature type="transmembrane region" description="Helical" evidence="2">
    <location>
        <begin position="240"/>
        <end position="264"/>
    </location>
</feature>
<dbReference type="AlphaFoldDB" id="A0A8H5C3L6"/>
<keyword evidence="2" id="KW-1133">Transmembrane helix</keyword>
<accession>A0A8H5C3L6</accession>
<gene>
    <name evidence="3" type="ORF">D9758_018243</name>
</gene>
<feature type="region of interest" description="Disordered" evidence="1">
    <location>
        <begin position="79"/>
        <end position="123"/>
    </location>
</feature>
<dbReference type="OrthoDB" id="3066951at2759"/>
<keyword evidence="2" id="KW-0472">Membrane</keyword>
<evidence type="ECO:0000256" key="1">
    <source>
        <dbReference type="SAM" id="MobiDB-lite"/>
    </source>
</evidence>